<evidence type="ECO:0000256" key="4">
    <source>
        <dbReference type="ARBA" id="ARBA00022605"/>
    </source>
</evidence>
<comment type="similarity">
    <text evidence="2 9">Belongs to the pyrroline-5-carboxylate reductase family.</text>
</comment>
<evidence type="ECO:0000259" key="13">
    <source>
        <dbReference type="Pfam" id="PF14748"/>
    </source>
</evidence>
<dbReference type="GO" id="GO:0055129">
    <property type="term" value="P:L-proline biosynthetic process"/>
    <property type="evidence" value="ECO:0007669"/>
    <property type="project" value="UniProtKB-UniRule"/>
</dbReference>
<dbReference type="InterPro" id="IPR028939">
    <property type="entry name" value="P5C_Rdtase_cat_N"/>
</dbReference>
<evidence type="ECO:0000256" key="10">
    <source>
        <dbReference type="NCBIfam" id="TIGR00112"/>
    </source>
</evidence>
<proteinExistence type="inferred from homology"/>
<dbReference type="AlphaFoldDB" id="A0A6B0YUT9"/>
<keyword evidence="5 9" id="KW-0641">Proline biosynthesis</keyword>
<dbReference type="Gene3D" id="3.40.50.720">
    <property type="entry name" value="NAD(P)-binding Rossmann-like Domain"/>
    <property type="match status" value="1"/>
</dbReference>
<comment type="caution">
    <text evidence="14">The sequence shown here is derived from an EMBL/GenBank/DDBJ whole genome shotgun (WGS) entry which is preliminary data.</text>
</comment>
<comment type="catalytic activity">
    <reaction evidence="9">
        <text>L-proline + NADP(+) = (S)-1-pyrroline-5-carboxylate + NADPH + 2 H(+)</text>
        <dbReference type="Rhea" id="RHEA:14109"/>
        <dbReference type="ChEBI" id="CHEBI:15378"/>
        <dbReference type="ChEBI" id="CHEBI:17388"/>
        <dbReference type="ChEBI" id="CHEBI:57783"/>
        <dbReference type="ChEBI" id="CHEBI:58349"/>
        <dbReference type="ChEBI" id="CHEBI:60039"/>
        <dbReference type="EC" id="1.5.1.2"/>
    </reaction>
</comment>
<feature type="binding site" evidence="11">
    <location>
        <position position="60"/>
    </location>
    <ligand>
        <name>NADPH</name>
        <dbReference type="ChEBI" id="CHEBI:57783"/>
    </ligand>
</feature>
<evidence type="ECO:0000256" key="2">
    <source>
        <dbReference type="ARBA" id="ARBA00005525"/>
    </source>
</evidence>
<dbReference type="GO" id="GO:0005737">
    <property type="term" value="C:cytoplasm"/>
    <property type="evidence" value="ECO:0007669"/>
    <property type="project" value="UniProtKB-SubCell"/>
</dbReference>
<dbReference type="PANTHER" id="PTHR11645">
    <property type="entry name" value="PYRROLINE-5-CARBOXYLATE REDUCTASE"/>
    <property type="match status" value="1"/>
</dbReference>
<evidence type="ECO:0000256" key="6">
    <source>
        <dbReference type="ARBA" id="ARBA00022857"/>
    </source>
</evidence>
<dbReference type="InterPro" id="IPR008927">
    <property type="entry name" value="6-PGluconate_DH-like_C_sf"/>
</dbReference>
<dbReference type="GO" id="GO:0004735">
    <property type="term" value="F:pyrroline-5-carboxylate reductase activity"/>
    <property type="evidence" value="ECO:0007669"/>
    <property type="project" value="UniProtKB-UniRule"/>
</dbReference>
<evidence type="ECO:0000256" key="3">
    <source>
        <dbReference type="ARBA" id="ARBA00022490"/>
    </source>
</evidence>
<comment type="catalytic activity">
    <reaction evidence="9">
        <text>L-proline + NAD(+) = (S)-1-pyrroline-5-carboxylate + NADH + 2 H(+)</text>
        <dbReference type="Rhea" id="RHEA:14105"/>
        <dbReference type="ChEBI" id="CHEBI:15378"/>
        <dbReference type="ChEBI" id="CHEBI:17388"/>
        <dbReference type="ChEBI" id="CHEBI:57540"/>
        <dbReference type="ChEBI" id="CHEBI:57945"/>
        <dbReference type="ChEBI" id="CHEBI:60039"/>
        <dbReference type="EC" id="1.5.1.2"/>
    </reaction>
</comment>
<dbReference type="SUPFAM" id="SSF48179">
    <property type="entry name" value="6-phosphogluconate dehydrogenase C-terminal domain-like"/>
    <property type="match status" value="1"/>
</dbReference>
<sequence>MNQLQGKTTFIGGGAMGEAIIGSLISNKLLSPSHICVSEPVPARREFLNTAYGVTTETDNAQAADRASVVVLAVKPQVLGLVLADLRGNLSQDSLVVSIMAGVRIQTLQSGLGHDKIVRSMPNTPAQVGKGMTVWTDTAAVNEDDRAAAQAILEAMGEAIYVAEEHYLDMATGLSGSGPGFVYLLLEALIDAGVHIGFSRDQSQQMVLQTVAGSVELMRQSGLHPADLRNRVTSPAGTTAAGNLVLERAGVRSALIDAVDTAYRRSKELGGDDSDA</sequence>
<evidence type="ECO:0000256" key="11">
    <source>
        <dbReference type="PIRSR" id="PIRSR000193-1"/>
    </source>
</evidence>
<dbReference type="EMBL" id="VXRG01000063">
    <property type="protein sequence ID" value="MXY93218.1"/>
    <property type="molecule type" value="Genomic_DNA"/>
</dbReference>
<dbReference type="FunFam" id="1.10.3730.10:FF:000001">
    <property type="entry name" value="Pyrroline-5-carboxylate reductase"/>
    <property type="match status" value="1"/>
</dbReference>
<dbReference type="PANTHER" id="PTHR11645:SF66">
    <property type="entry name" value="PYRROLINE-5-CARBOXYLATE REDUCTASE"/>
    <property type="match status" value="1"/>
</dbReference>
<accession>A0A6B0YUT9</accession>
<dbReference type="Pfam" id="PF14748">
    <property type="entry name" value="P5CR_dimer"/>
    <property type="match status" value="1"/>
</dbReference>
<comment type="pathway">
    <text evidence="9">Amino-acid biosynthesis; L-proline biosynthesis; L-proline from L-glutamate 5-semialdehyde: step 1/1.</text>
</comment>
<feature type="binding site" evidence="11">
    <location>
        <begin position="73"/>
        <end position="76"/>
    </location>
    <ligand>
        <name>NADP(+)</name>
        <dbReference type="ChEBI" id="CHEBI:58349"/>
    </ligand>
</feature>
<evidence type="ECO:0000259" key="12">
    <source>
        <dbReference type="Pfam" id="PF03807"/>
    </source>
</evidence>
<name>A0A6B0YUT9_9CHLR</name>
<dbReference type="EC" id="1.5.1.2" evidence="9 10"/>
<protein>
    <recommendedName>
        <fullName evidence="9 10">Pyrroline-5-carboxylate reductase</fullName>
        <shortName evidence="9">P5C reductase</shortName>
        <shortName evidence="9">P5CR</shortName>
        <ecNumber evidence="9 10">1.5.1.2</ecNumber>
    </recommendedName>
    <alternativeName>
        <fullName evidence="9">PCA reductase</fullName>
    </alternativeName>
</protein>
<keyword evidence="6 9" id="KW-0521">NADP</keyword>
<keyword evidence="3 9" id="KW-0963">Cytoplasm</keyword>
<comment type="function">
    <text evidence="8 9">Catalyzes the reduction of 1-pyrroline-5-carboxylate (PCA) to L-proline.</text>
</comment>
<evidence type="ECO:0000256" key="5">
    <source>
        <dbReference type="ARBA" id="ARBA00022650"/>
    </source>
</evidence>
<dbReference type="InterPro" id="IPR000304">
    <property type="entry name" value="Pyrroline-COOH_reductase"/>
</dbReference>
<evidence type="ECO:0000256" key="1">
    <source>
        <dbReference type="ARBA" id="ARBA00004496"/>
    </source>
</evidence>
<dbReference type="NCBIfam" id="TIGR00112">
    <property type="entry name" value="proC"/>
    <property type="match status" value="1"/>
</dbReference>
<feature type="binding site" evidence="11">
    <location>
        <begin position="11"/>
        <end position="16"/>
    </location>
    <ligand>
        <name>NADP(+)</name>
        <dbReference type="ChEBI" id="CHEBI:58349"/>
    </ligand>
</feature>
<dbReference type="HAMAP" id="MF_01925">
    <property type="entry name" value="P5C_reductase"/>
    <property type="match status" value="1"/>
</dbReference>
<keyword evidence="4 9" id="KW-0028">Amino-acid biosynthesis</keyword>
<gene>
    <name evidence="9 14" type="primary">proC</name>
    <name evidence="14" type="ORF">F4Y42_07165</name>
</gene>
<reference evidence="14" key="1">
    <citation type="submission" date="2019-09" db="EMBL/GenBank/DDBJ databases">
        <title>Characterisation of the sponge microbiome using genome-centric metagenomics.</title>
        <authorList>
            <person name="Engelberts J.P."/>
            <person name="Robbins S.J."/>
            <person name="De Goeij J.M."/>
            <person name="Aranda M."/>
            <person name="Bell S.C."/>
            <person name="Webster N.S."/>
        </authorList>
    </citation>
    <scope>NUCLEOTIDE SEQUENCE</scope>
    <source>
        <strain evidence="14">SB0664_bin_27</strain>
    </source>
</reference>
<feature type="domain" description="Pyrroline-5-carboxylate reductase dimerisation" evidence="13">
    <location>
        <begin position="165"/>
        <end position="269"/>
    </location>
</feature>
<dbReference type="InterPro" id="IPR029036">
    <property type="entry name" value="P5CR_dimer"/>
</dbReference>
<dbReference type="PIRSF" id="PIRSF000193">
    <property type="entry name" value="Pyrrol-5-carb_rd"/>
    <property type="match status" value="1"/>
</dbReference>
<dbReference type="FunFam" id="3.40.50.720:FF:000190">
    <property type="entry name" value="Pyrroline-5-carboxylate reductase"/>
    <property type="match status" value="1"/>
</dbReference>
<dbReference type="Pfam" id="PF03807">
    <property type="entry name" value="F420_oxidored"/>
    <property type="match status" value="1"/>
</dbReference>
<dbReference type="UniPathway" id="UPA00098">
    <property type="reaction ID" value="UER00361"/>
</dbReference>
<evidence type="ECO:0000256" key="8">
    <source>
        <dbReference type="ARBA" id="ARBA00058118"/>
    </source>
</evidence>
<dbReference type="SUPFAM" id="SSF51735">
    <property type="entry name" value="NAD(P)-binding Rossmann-fold domains"/>
    <property type="match status" value="1"/>
</dbReference>
<organism evidence="14">
    <name type="scientific">Caldilineaceae bacterium SB0664_bin_27</name>
    <dbReference type="NCBI Taxonomy" id="2605260"/>
    <lineage>
        <taxon>Bacteria</taxon>
        <taxon>Bacillati</taxon>
        <taxon>Chloroflexota</taxon>
        <taxon>Caldilineae</taxon>
        <taxon>Caldilineales</taxon>
        <taxon>Caldilineaceae</taxon>
    </lineage>
</organism>
<dbReference type="InterPro" id="IPR036291">
    <property type="entry name" value="NAD(P)-bd_dom_sf"/>
</dbReference>
<dbReference type="Gene3D" id="1.10.3730.10">
    <property type="entry name" value="ProC C-terminal domain-like"/>
    <property type="match status" value="1"/>
</dbReference>
<evidence type="ECO:0000313" key="14">
    <source>
        <dbReference type="EMBL" id="MXY93218.1"/>
    </source>
</evidence>
<feature type="domain" description="Pyrroline-5-carboxylate reductase catalytic N-terminal" evidence="12">
    <location>
        <begin position="9"/>
        <end position="102"/>
    </location>
</feature>
<keyword evidence="7 9" id="KW-0560">Oxidoreductase</keyword>
<evidence type="ECO:0000256" key="7">
    <source>
        <dbReference type="ARBA" id="ARBA00023002"/>
    </source>
</evidence>
<comment type="subcellular location">
    <subcellularLocation>
        <location evidence="1 9">Cytoplasm</location>
    </subcellularLocation>
</comment>
<evidence type="ECO:0000256" key="9">
    <source>
        <dbReference type="HAMAP-Rule" id="MF_01925"/>
    </source>
</evidence>